<dbReference type="CDD" id="cd00609">
    <property type="entry name" value="AAT_like"/>
    <property type="match status" value="1"/>
</dbReference>
<dbReference type="SUPFAM" id="SSF53383">
    <property type="entry name" value="PLP-dependent transferases"/>
    <property type="match status" value="1"/>
</dbReference>
<evidence type="ECO:0000313" key="7">
    <source>
        <dbReference type="EMBL" id="QBH96334.1"/>
    </source>
</evidence>
<evidence type="ECO:0000256" key="2">
    <source>
        <dbReference type="ARBA" id="ARBA00022898"/>
    </source>
</evidence>
<dbReference type="KEGG" id="prag:EKN56_07940"/>
<keyword evidence="2" id="KW-0663">Pyridoxal phosphate</keyword>
<dbReference type="CDD" id="cd07377">
    <property type="entry name" value="WHTH_GntR"/>
    <property type="match status" value="1"/>
</dbReference>
<dbReference type="EMBL" id="CP034752">
    <property type="protein sequence ID" value="QBH96334.1"/>
    <property type="molecule type" value="Genomic_DNA"/>
</dbReference>
<protein>
    <submittedName>
        <fullName evidence="7">PLP-dependent aminotransferase family protein</fullName>
    </submittedName>
</protein>
<keyword evidence="4" id="KW-0238">DNA-binding</keyword>
<dbReference type="RefSeq" id="WP_130591282.1">
    <property type="nucleotide sequence ID" value="NZ_CP034752.1"/>
</dbReference>
<evidence type="ECO:0000256" key="3">
    <source>
        <dbReference type="ARBA" id="ARBA00023015"/>
    </source>
</evidence>
<keyword evidence="7" id="KW-0808">Transferase</keyword>
<name>A0A411WJG8_9GAMM</name>
<dbReference type="InterPro" id="IPR015424">
    <property type="entry name" value="PyrdxlP-dep_Trfase"/>
</dbReference>
<dbReference type="Proteomes" id="UP000293154">
    <property type="component" value="Chromosome"/>
</dbReference>
<dbReference type="GO" id="GO:0030170">
    <property type="term" value="F:pyridoxal phosphate binding"/>
    <property type="evidence" value="ECO:0007669"/>
    <property type="project" value="InterPro"/>
</dbReference>
<dbReference type="Pfam" id="PF00155">
    <property type="entry name" value="Aminotran_1_2"/>
    <property type="match status" value="1"/>
</dbReference>
<evidence type="ECO:0000256" key="4">
    <source>
        <dbReference type="ARBA" id="ARBA00023125"/>
    </source>
</evidence>
<feature type="domain" description="HTH gntR-type" evidence="6">
    <location>
        <begin position="14"/>
        <end position="82"/>
    </location>
</feature>
<dbReference type="Pfam" id="PF00392">
    <property type="entry name" value="GntR"/>
    <property type="match status" value="1"/>
</dbReference>
<evidence type="ECO:0000256" key="5">
    <source>
        <dbReference type="ARBA" id="ARBA00023163"/>
    </source>
</evidence>
<dbReference type="PANTHER" id="PTHR46577:SF1">
    <property type="entry name" value="HTH-TYPE TRANSCRIPTIONAL REGULATORY PROTEIN GABR"/>
    <property type="match status" value="1"/>
</dbReference>
<dbReference type="GO" id="GO:0008483">
    <property type="term" value="F:transaminase activity"/>
    <property type="evidence" value="ECO:0007669"/>
    <property type="project" value="UniProtKB-KW"/>
</dbReference>
<dbReference type="PANTHER" id="PTHR46577">
    <property type="entry name" value="HTH-TYPE TRANSCRIPTIONAL REGULATORY PROTEIN GABR"/>
    <property type="match status" value="1"/>
</dbReference>
<dbReference type="OrthoDB" id="9808770at2"/>
<dbReference type="InterPro" id="IPR015421">
    <property type="entry name" value="PyrdxlP-dep_Trfase_major"/>
</dbReference>
<accession>A0A411WJG8</accession>
<dbReference type="PROSITE" id="PS50949">
    <property type="entry name" value="HTH_GNTR"/>
    <property type="match status" value="1"/>
</dbReference>
<keyword evidence="8" id="KW-1185">Reference proteome</keyword>
<evidence type="ECO:0000313" key="8">
    <source>
        <dbReference type="Proteomes" id="UP000293154"/>
    </source>
</evidence>
<organism evidence="7 8">
    <name type="scientific">Limnobaculum zhutongyuii</name>
    <dbReference type="NCBI Taxonomy" id="2498113"/>
    <lineage>
        <taxon>Bacteria</taxon>
        <taxon>Pseudomonadati</taxon>
        <taxon>Pseudomonadota</taxon>
        <taxon>Gammaproteobacteria</taxon>
        <taxon>Enterobacterales</taxon>
        <taxon>Budviciaceae</taxon>
        <taxon>Limnobaculum</taxon>
    </lineage>
</organism>
<dbReference type="InterPro" id="IPR000524">
    <property type="entry name" value="Tscrpt_reg_HTH_GntR"/>
</dbReference>
<dbReference type="InterPro" id="IPR036390">
    <property type="entry name" value="WH_DNA-bd_sf"/>
</dbReference>
<evidence type="ECO:0000256" key="1">
    <source>
        <dbReference type="ARBA" id="ARBA00005384"/>
    </source>
</evidence>
<dbReference type="Gene3D" id="3.40.640.10">
    <property type="entry name" value="Type I PLP-dependent aspartate aminotransferase-like (Major domain)"/>
    <property type="match status" value="1"/>
</dbReference>
<keyword evidence="3" id="KW-0805">Transcription regulation</keyword>
<gene>
    <name evidence="7" type="ORF">EKN56_07940</name>
</gene>
<keyword evidence="5" id="KW-0804">Transcription</keyword>
<dbReference type="AlphaFoldDB" id="A0A411WJG8"/>
<dbReference type="SUPFAM" id="SSF46785">
    <property type="entry name" value="Winged helix' DNA-binding domain"/>
    <property type="match status" value="1"/>
</dbReference>
<comment type="similarity">
    <text evidence="1">In the C-terminal section; belongs to the class-I pyridoxal-phosphate-dependent aminotransferase family.</text>
</comment>
<sequence length="475" mass="53415">MNRFLTDINFSTQLPVYQQLCWHIKQAIFDGQLKSGQRIPSTRNLANQLNIARGTVEKAYGILADEGLLMTNQQHGTFVANIPLAIQPAQNVQHHHLSSDLKVSDRLLPFQLGVPAVDAFPLAKWNRLLGHISRTIRNSLLAYPDPQGEMPLREAIASYLRISRGIDCHQNQIFITAGYSSAIRLITSVILSANDKIALENPGFPQSRTLLSNLGYQTIPVEVDSNGLNPEFLSPDIAKAVLLTPAHQSPLGVTLTLERRIKLIDWATQNSHWLIEDDYDGEYRYTGYPLPALKSLDTQQRVFYVGSFSKVLFPALRLAYFVVPESQIEAFSQYFKFQPCLCPVLTQLTVAKFMNDGHFFRHLKKMRQLYAKRRELLANTLEKNCPLVSKIECHQGGMNIIAHLPSSLNDKKISINARQHHLAVEALSDGYAIETAPEKRQNGLLLGFTNIDNREKAEQICCALHKVINDESGLL</sequence>
<dbReference type="PRINTS" id="PR00035">
    <property type="entry name" value="HTHGNTR"/>
</dbReference>
<reference evidence="7 8" key="1">
    <citation type="submission" date="2019-03" db="EMBL/GenBank/DDBJ databases">
        <title>Pragia sp. nov. isolated from the gut tract of Carduelis flavirostris.</title>
        <authorList>
            <person name="Ge Y."/>
        </authorList>
    </citation>
    <scope>NUCLEOTIDE SEQUENCE [LARGE SCALE GENOMIC DNA]</scope>
    <source>
        <strain evidence="7 8">CF-458</strain>
    </source>
</reference>
<dbReference type="Gene3D" id="1.10.10.10">
    <property type="entry name" value="Winged helix-like DNA-binding domain superfamily/Winged helix DNA-binding domain"/>
    <property type="match status" value="1"/>
</dbReference>
<dbReference type="SMART" id="SM00345">
    <property type="entry name" value="HTH_GNTR"/>
    <property type="match status" value="1"/>
</dbReference>
<dbReference type="InterPro" id="IPR004839">
    <property type="entry name" value="Aminotransferase_I/II_large"/>
</dbReference>
<dbReference type="GO" id="GO:0003677">
    <property type="term" value="F:DNA binding"/>
    <property type="evidence" value="ECO:0007669"/>
    <property type="project" value="UniProtKB-KW"/>
</dbReference>
<evidence type="ECO:0000259" key="6">
    <source>
        <dbReference type="PROSITE" id="PS50949"/>
    </source>
</evidence>
<dbReference type="InterPro" id="IPR051446">
    <property type="entry name" value="HTH_trans_reg/aminotransferase"/>
</dbReference>
<keyword evidence="7" id="KW-0032">Aminotransferase</keyword>
<proteinExistence type="inferred from homology"/>
<dbReference type="InterPro" id="IPR036388">
    <property type="entry name" value="WH-like_DNA-bd_sf"/>
</dbReference>
<dbReference type="GO" id="GO:0003700">
    <property type="term" value="F:DNA-binding transcription factor activity"/>
    <property type="evidence" value="ECO:0007669"/>
    <property type="project" value="InterPro"/>
</dbReference>